<feature type="transmembrane region" description="Helical" evidence="1">
    <location>
        <begin position="54"/>
        <end position="75"/>
    </location>
</feature>
<proteinExistence type="predicted"/>
<sequence length="77" mass="9061">MGIQLLFLAILFWYLYGLTIHNVRHHKGEYKEHTDFWVRVPSGKRINPYNPNGLITVTIINVICTLAFICIFLLLTW</sequence>
<evidence type="ECO:0008006" key="4">
    <source>
        <dbReference type="Google" id="ProtNLM"/>
    </source>
</evidence>
<evidence type="ECO:0000313" key="3">
    <source>
        <dbReference type="Proteomes" id="UP000051977"/>
    </source>
</evidence>
<organism evidence="2 3">
    <name type="scientific">Lentilactobacillus rapi DSM 19907 = JCM 15042</name>
    <dbReference type="NCBI Taxonomy" id="1423795"/>
    <lineage>
        <taxon>Bacteria</taxon>
        <taxon>Bacillati</taxon>
        <taxon>Bacillota</taxon>
        <taxon>Bacilli</taxon>
        <taxon>Lactobacillales</taxon>
        <taxon>Lactobacillaceae</taxon>
        <taxon>Lentilactobacillus</taxon>
    </lineage>
</organism>
<protein>
    <recommendedName>
        <fullName evidence="4">Integral membrane protein</fullName>
    </recommendedName>
</protein>
<keyword evidence="1" id="KW-0472">Membrane</keyword>
<reference evidence="2 3" key="1">
    <citation type="journal article" date="2015" name="Genome Announc.">
        <title>Expanding the biotechnology potential of lactobacilli through comparative genomics of 213 strains and associated genera.</title>
        <authorList>
            <person name="Sun Z."/>
            <person name="Harris H.M."/>
            <person name="McCann A."/>
            <person name="Guo C."/>
            <person name="Argimon S."/>
            <person name="Zhang W."/>
            <person name="Yang X."/>
            <person name="Jeffery I.B."/>
            <person name="Cooney J.C."/>
            <person name="Kagawa T.F."/>
            <person name="Liu W."/>
            <person name="Song Y."/>
            <person name="Salvetti E."/>
            <person name="Wrobel A."/>
            <person name="Rasinkangas P."/>
            <person name="Parkhill J."/>
            <person name="Rea M.C."/>
            <person name="O'Sullivan O."/>
            <person name="Ritari J."/>
            <person name="Douillard F.P."/>
            <person name="Paul Ross R."/>
            <person name="Yang R."/>
            <person name="Briner A.E."/>
            <person name="Felis G.E."/>
            <person name="de Vos W.M."/>
            <person name="Barrangou R."/>
            <person name="Klaenhammer T.R."/>
            <person name="Caufield P.W."/>
            <person name="Cui Y."/>
            <person name="Zhang H."/>
            <person name="O'Toole P.W."/>
        </authorList>
    </citation>
    <scope>NUCLEOTIDE SEQUENCE [LARGE SCALE GENOMIC DNA]</scope>
    <source>
        <strain evidence="2 3">DSM 19907</strain>
    </source>
</reference>
<keyword evidence="1" id="KW-1133">Transmembrane helix</keyword>
<comment type="caution">
    <text evidence="2">The sequence shown here is derived from an EMBL/GenBank/DDBJ whole genome shotgun (WGS) entry which is preliminary data.</text>
</comment>
<evidence type="ECO:0000256" key="1">
    <source>
        <dbReference type="SAM" id="Phobius"/>
    </source>
</evidence>
<name>A0ABR5PEV5_9LACO</name>
<accession>A0ABR5PEV5</accession>
<dbReference type="Proteomes" id="UP000051977">
    <property type="component" value="Unassembled WGS sequence"/>
</dbReference>
<evidence type="ECO:0000313" key="2">
    <source>
        <dbReference type="EMBL" id="KRL17607.1"/>
    </source>
</evidence>
<keyword evidence="3" id="KW-1185">Reference proteome</keyword>
<dbReference type="EMBL" id="AZEI01000022">
    <property type="protein sequence ID" value="KRL17607.1"/>
    <property type="molecule type" value="Genomic_DNA"/>
</dbReference>
<gene>
    <name evidence="2" type="ORF">FD12_GL001739</name>
</gene>
<keyword evidence="1" id="KW-0812">Transmembrane</keyword>